<keyword evidence="3" id="KW-0808">Transferase</keyword>
<evidence type="ECO:0000256" key="3">
    <source>
        <dbReference type="ARBA" id="ARBA00022679"/>
    </source>
</evidence>
<dbReference type="Proteomes" id="UP001649230">
    <property type="component" value="Chromosome"/>
</dbReference>
<evidence type="ECO:0000256" key="2">
    <source>
        <dbReference type="ARBA" id="ARBA00022676"/>
    </source>
</evidence>
<evidence type="ECO:0000259" key="4">
    <source>
        <dbReference type="Pfam" id="PF00535"/>
    </source>
</evidence>
<keyword evidence="2" id="KW-0328">Glycosyltransferase</keyword>
<name>A0ABY3SEP1_9BACL</name>
<dbReference type="InterPro" id="IPR050834">
    <property type="entry name" value="Glycosyltransf_2"/>
</dbReference>
<dbReference type="CDD" id="cd00761">
    <property type="entry name" value="Glyco_tranf_GTA_type"/>
    <property type="match status" value="1"/>
</dbReference>
<organism evidence="5 6">
    <name type="scientific">Paenibacillus hexagrammi</name>
    <dbReference type="NCBI Taxonomy" id="2908839"/>
    <lineage>
        <taxon>Bacteria</taxon>
        <taxon>Bacillati</taxon>
        <taxon>Bacillota</taxon>
        <taxon>Bacilli</taxon>
        <taxon>Bacillales</taxon>
        <taxon>Paenibacillaceae</taxon>
        <taxon>Paenibacillus</taxon>
    </lineage>
</organism>
<dbReference type="EMBL" id="CP090978">
    <property type="protein sequence ID" value="UJF31540.1"/>
    <property type="molecule type" value="Genomic_DNA"/>
</dbReference>
<feature type="domain" description="Glycosyltransferase 2-like" evidence="4">
    <location>
        <begin position="4"/>
        <end position="119"/>
    </location>
</feature>
<dbReference type="InterPro" id="IPR001173">
    <property type="entry name" value="Glyco_trans_2-like"/>
</dbReference>
<dbReference type="Gene3D" id="3.90.550.10">
    <property type="entry name" value="Spore Coat Polysaccharide Biosynthesis Protein SpsA, Chain A"/>
    <property type="match status" value="1"/>
</dbReference>
<dbReference type="Pfam" id="PF00535">
    <property type="entry name" value="Glycos_transf_2"/>
    <property type="match status" value="1"/>
</dbReference>
<protein>
    <submittedName>
        <fullName evidence="5">Glycosyltransferase</fullName>
    </submittedName>
</protein>
<keyword evidence="6" id="KW-1185">Reference proteome</keyword>
<dbReference type="PANTHER" id="PTHR43685">
    <property type="entry name" value="GLYCOSYLTRANSFERASE"/>
    <property type="match status" value="1"/>
</dbReference>
<evidence type="ECO:0000313" key="5">
    <source>
        <dbReference type="EMBL" id="UJF31540.1"/>
    </source>
</evidence>
<dbReference type="SUPFAM" id="SSF53448">
    <property type="entry name" value="Nucleotide-diphospho-sugar transferases"/>
    <property type="match status" value="1"/>
</dbReference>
<gene>
    <name evidence="5" type="ORF">L0M14_17185</name>
</gene>
<dbReference type="RefSeq" id="WP_235117886.1">
    <property type="nucleotide sequence ID" value="NZ_CP090978.1"/>
</dbReference>
<evidence type="ECO:0000256" key="1">
    <source>
        <dbReference type="ARBA" id="ARBA00006739"/>
    </source>
</evidence>
<accession>A0ABY3SEP1</accession>
<dbReference type="InterPro" id="IPR029044">
    <property type="entry name" value="Nucleotide-diphossugar_trans"/>
</dbReference>
<reference evidence="5 6" key="1">
    <citation type="journal article" date="2024" name="Int. J. Syst. Evol. Microbiol.">
        <title>Paenibacillus hexagrammi sp. nov., a novel bacterium isolated from the gut content of Hexagrammos agrammus.</title>
        <authorList>
            <person name="Jung H.K."/>
            <person name="Kim D.G."/>
            <person name="Zin H."/>
            <person name="Park J."/>
            <person name="Jung H."/>
            <person name="Kim Y.O."/>
            <person name="Kong H.J."/>
            <person name="Kim J.W."/>
            <person name="Kim Y.S."/>
        </authorList>
    </citation>
    <scope>NUCLEOTIDE SEQUENCE [LARGE SCALE GENOMIC DNA]</scope>
    <source>
        <strain evidence="5 6">YPD9-1</strain>
    </source>
</reference>
<sequence length="127" mass="14001">MKVSVITAVFNGEAYIQEAIDSILGQTYTDLEYIIVNDGSTDKTREILDRIQDPRVKVIHLPENQGAARCMNLAASHATGEWIAVQDADDISLPRRLELQVEHIRKNPKLVLVGSKIDCISGDEGGN</sequence>
<comment type="similarity">
    <text evidence="1">Belongs to the glycosyltransferase 2 family.</text>
</comment>
<evidence type="ECO:0000313" key="6">
    <source>
        <dbReference type="Proteomes" id="UP001649230"/>
    </source>
</evidence>
<dbReference type="PANTHER" id="PTHR43685:SF5">
    <property type="entry name" value="GLYCOSYLTRANSFERASE EPSE-RELATED"/>
    <property type="match status" value="1"/>
</dbReference>
<proteinExistence type="inferred from homology"/>